<dbReference type="Gene3D" id="3.40.50.620">
    <property type="entry name" value="HUPs"/>
    <property type="match status" value="1"/>
</dbReference>
<evidence type="ECO:0000313" key="3">
    <source>
        <dbReference type="EMBL" id="QEM81208.1"/>
    </source>
</evidence>
<dbReference type="EMBL" id="CP038437">
    <property type="protein sequence ID" value="QEM81208.1"/>
    <property type="molecule type" value="Genomic_DNA"/>
</dbReference>
<proteinExistence type="inferred from homology"/>
<organism evidence="3 4">
    <name type="scientific">Halomonas binhaiensis</name>
    <dbReference type="NCBI Taxonomy" id="2562282"/>
    <lineage>
        <taxon>Bacteria</taxon>
        <taxon>Pseudomonadati</taxon>
        <taxon>Pseudomonadota</taxon>
        <taxon>Gammaproteobacteria</taxon>
        <taxon>Oceanospirillales</taxon>
        <taxon>Halomonadaceae</taxon>
        <taxon>Halomonas</taxon>
    </lineage>
</organism>
<accession>A0A5C1NFM0</accession>
<keyword evidence="4" id="KW-1185">Reference proteome</keyword>
<evidence type="ECO:0000259" key="2">
    <source>
        <dbReference type="Pfam" id="PF00582"/>
    </source>
</evidence>
<sequence>MPTSIRRLLCCLGLRDDCHQVLAHSLCLAQATGAELHVLHAVKALSDDVMNTLKANIRQRKTLEALMEQRLDQAHDRLEAFLDDFWESPLGKTPSREIIKSKVVVEGYPAAEIIRYATRHDCDMIVMATNKRGFTASYAGKVTKGVIKRASVPVVVVPPV</sequence>
<reference evidence="3" key="1">
    <citation type="submission" date="2021-02" db="EMBL/GenBank/DDBJ databases">
        <title>Strain Y2R2, a novel species of the genus Halomonas.</title>
        <authorList>
            <person name="Huang H."/>
        </authorList>
    </citation>
    <scope>NUCLEOTIDE SEQUENCE</scope>
    <source>
        <strain evidence="3">Y2R2</strain>
    </source>
</reference>
<protein>
    <submittedName>
        <fullName evidence="3">Universal stress protein</fullName>
    </submittedName>
</protein>
<dbReference type="AlphaFoldDB" id="A0A5C1NFM0"/>
<dbReference type="Pfam" id="PF00582">
    <property type="entry name" value="Usp"/>
    <property type="match status" value="1"/>
</dbReference>
<dbReference type="KEGG" id="hbh:E4T21_06415"/>
<dbReference type="RefSeq" id="WP_149284222.1">
    <property type="nucleotide sequence ID" value="NZ_CP038437.2"/>
</dbReference>
<dbReference type="InterPro" id="IPR014729">
    <property type="entry name" value="Rossmann-like_a/b/a_fold"/>
</dbReference>
<dbReference type="CDD" id="cd00293">
    <property type="entry name" value="USP-like"/>
    <property type="match status" value="1"/>
</dbReference>
<dbReference type="PANTHER" id="PTHR46268">
    <property type="entry name" value="STRESS RESPONSE PROTEIN NHAX"/>
    <property type="match status" value="1"/>
</dbReference>
<evidence type="ECO:0000256" key="1">
    <source>
        <dbReference type="ARBA" id="ARBA00008791"/>
    </source>
</evidence>
<name>A0A5C1NFM0_9GAMM</name>
<dbReference type="SUPFAM" id="SSF52402">
    <property type="entry name" value="Adenine nucleotide alpha hydrolases-like"/>
    <property type="match status" value="1"/>
</dbReference>
<dbReference type="OrthoDB" id="5877096at2"/>
<dbReference type="PANTHER" id="PTHR46268:SF27">
    <property type="entry name" value="UNIVERSAL STRESS PROTEIN RV2623"/>
    <property type="match status" value="1"/>
</dbReference>
<dbReference type="Proteomes" id="UP000324285">
    <property type="component" value="Chromosome"/>
</dbReference>
<dbReference type="InterPro" id="IPR006016">
    <property type="entry name" value="UspA"/>
</dbReference>
<comment type="similarity">
    <text evidence="1">Belongs to the universal stress protein A family.</text>
</comment>
<feature type="domain" description="UspA" evidence="2">
    <location>
        <begin position="5"/>
        <end position="158"/>
    </location>
</feature>
<gene>
    <name evidence="3" type="ORF">E4T21_06415</name>
</gene>
<evidence type="ECO:0000313" key="4">
    <source>
        <dbReference type="Proteomes" id="UP000324285"/>
    </source>
</evidence>